<gene>
    <name evidence="1" type="ORF">CAEBREN_29315</name>
</gene>
<sequence length="80" mass="9367">MPTRRGYFEKKRRWLERKATLWRVSTFTLADGRRAVREKKKACFKRGGREEESGTGLARKSHFCVGLITITAKEVCICRF</sequence>
<evidence type="ECO:0000313" key="1">
    <source>
        <dbReference type="EMBL" id="EGT34842.1"/>
    </source>
</evidence>
<name>G0MKT5_CAEBE</name>
<dbReference type="Proteomes" id="UP000008068">
    <property type="component" value="Unassembled WGS sequence"/>
</dbReference>
<dbReference type="InParanoid" id="G0MKT5"/>
<evidence type="ECO:0000313" key="2">
    <source>
        <dbReference type="Proteomes" id="UP000008068"/>
    </source>
</evidence>
<dbReference type="EMBL" id="GL379799">
    <property type="protein sequence ID" value="EGT34842.1"/>
    <property type="molecule type" value="Genomic_DNA"/>
</dbReference>
<accession>G0MKT5</accession>
<dbReference type="AlphaFoldDB" id="G0MKT5"/>
<keyword evidence="2" id="KW-1185">Reference proteome</keyword>
<protein>
    <submittedName>
        <fullName evidence="1">Uncharacterized protein</fullName>
    </submittedName>
</protein>
<organism evidence="2">
    <name type="scientific">Caenorhabditis brenneri</name>
    <name type="common">Nematode worm</name>
    <dbReference type="NCBI Taxonomy" id="135651"/>
    <lineage>
        <taxon>Eukaryota</taxon>
        <taxon>Metazoa</taxon>
        <taxon>Ecdysozoa</taxon>
        <taxon>Nematoda</taxon>
        <taxon>Chromadorea</taxon>
        <taxon>Rhabditida</taxon>
        <taxon>Rhabditina</taxon>
        <taxon>Rhabditomorpha</taxon>
        <taxon>Rhabditoidea</taxon>
        <taxon>Rhabditidae</taxon>
        <taxon>Peloderinae</taxon>
        <taxon>Caenorhabditis</taxon>
    </lineage>
</organism>
<dbReference type="HOGENOM" id="CLU_2591888_0_0_1"/>
<proteinExistence type="predicted"/>
<reference evidence="2" key="1">
    <citation type="submission" date="2011-07" db="EMBL/GenBank/DDBJ databases">
        <authorList>
            <consortium name="Caenorhabditis brenneri Sequencing and Analysis Consortium"/>
            <person name="Wilson R.K."/>
        </authorList>
    </citation>
    <scope>NUCLEOTIDE SEQUENCE [LARGE SCALE GENOMIC DNA]</scope>
    <source>
        <strain evidence="2">PB2801</strain>
    </source>
</reference>